<dbReference type="GO" id="GO:0008237">
    <property type="term" value="F:metallopeptidase activity"/>
    <property type="evidence" value="ECO:0007669"/>
    <property type="project" value="InterPro"/>
</dbReference>
<sequence length="1711" mass="190329">MEDNPPYFFTEILATREQLTARQRARGFTLEDLDWFDSVHLATHAARMARQPPMQVETLHLTLLGKPSVELAGAFMMRPAPGGGAFLYTPCRGLERFDSVASVKSTMSTWLEVSEQREALFRYLSLSQRAALSTNQILTLTTVSVAGAVFEEQQRTLQNNLRNNAQGMLEELYSTPSLTSMLEQAINTALAARFPGLNQRDTRVSCHIAETSQTTTRSLSETVLAYFVDNSWPAGETRQYSNLGRAPDPQQSNRAADDQLHWERSVQTLAQGLMEQIKAQLSLFWEAASRAGPSRLDYFAAAMSDRFRVSLLDQQQQANISTDQSLEIQTLLLTSDALSSDSASALRVEKVLLGESNFSFVELAGALMIRPIESEADAQAILYTPNEGVLADSDVEELKTRLQERVNSPKQPDDWKSYLSRPQRYFDVSFSTSTVITSPLTGAVFPGLMRTVIEKQAQNLKFGLEMYRQSKGTMDIDALIDHLLDVRAMIDPALRGLDAKGRWSTQLAASWYPSADLPQEGQSALQTVRTELRELESLHTELEGKLATRPTLYRSAIAQLNSELSSTEEAVLCAANIFINTYSSPPGDTERRTPVSSVNMVDHFLARFCGESGPLTPSPNSGFFAIASEGVAKKVPDLELPAFNTIIETSLKGFEGHLRLVDQRFPDLRLLLERAMTVGLKAEAKLRVLDNSLRPSDRAIILTVLDSYKRDTRRSMNAFRPDALSLTLTTAERDVSAALSNCFVLTERGGQDPEYSGKTILWSPALGLEVFSSLAALRTTLNQRLLEPEERIALLENLPRSERLLHQVYTVGSFELIEDGLVAYLHQHYEQQRKAEITHLLSPKLPAQYLQDIWQVQITQTLAPTNVERATAIAQALILRHSLPEWVANAPIADQQLQVELLEQYRNSVEADKDYLHGIDSLADFTRNKLSTLLRTLDNQSRVTPDQIEVTVPAHRNAVDKTLTLVDYATSHRDEWGTKTPRFTSTGSALLSSQMDAKTLTTHIQALNVSGTYQDYLRGLFTAANPDLLERQQRFARQLPWQLMQHAHAQFLAKQMTATAFGYIQQIMDMPDSIARAAVIGANATIRPLELLTSIGATAVKAVGIYVISSASGQGPHVLYAPYSQGHCLKEYPDEASLLTELWSLGPLQSWVLRLLPQAAESAITTFFNPNNASRSSLQLASNPIVGCLFKQLFADNFELLLKLLGCHSISNAAAYWNLAKSVFSSGIYQGIPFLAAKLEYPWLVWQSYKLFKASADALQDHHWRTAISQFVSGVAQMVLLRQSMPEISEQTLPVQPDAIASEAVATWPAIDITAPERTRLQPHEVTDLALQEMTSVGDLGLYQSAQKRHYAPVEGKVFQVKQQGEHWRIFSSLGDGPLIRKNTRQQWMLSSQVPLLHARRALAKLSNQFYSCPVAREGMNIEASGMKAIRTLYPKRGLMITEALALATYYTKNAQENLRLVAATLQASTPTLAVIKETFDLQVVEAEHIEKIQSVVDKVFNALTAPSLNTLNSERFVVGVSRGTSPPGNAAVMAFVVVPDADQVIYLTQAFFKPTLEYKPFLTKPFYVNVHARAIALIHELSHHVCATEDIARLDACHPFLDLIRNDTPYNRAFKTRLKQRQTERLRLFTPFTELFQIVKNVDPQGSLLQHILSVTGGDGLDDARRIFRSDPLKRMDTILSNADSVALLISRLGRQLDLSPSAGGRPSTA</sequence>
<name>A0A423F3Y0_9PSED</name>
<feature type="region of interest" description="Disordered" evidence="1">
    <location>
        <begin position="238"/>
        <end position="257"/>
    </location>
</feature>
<comment type="caution">
    <text evidence="2">The sequence shown here is derived from an EMBL/GenBank/DDBJ whole genome shotgun (WGS) entry which is preliminary data.</text>
</comment>
<reference evidence="2 3" key="1">
    <citation type="submission" date="2016-10" db="EMBL/GenBank/DDBJ databases">
        <title>Comparative genome analysis of multiple Pseudomonas spp. focuses on biocontrol and plant growth promoting traits.</title>
        <authorList>
            <person name="Tao X.-Y."/>
            <person name="Taylor C.G."/>
        </authorList>
    </citation>
    <scope>NUCLEOTIDE SEQUENCE [LARGE SCALE GENOMIC DNA]</scope>
    <source>
        <strain evidence="2 3">36C8</strain>
    </source>
</reference>
<evidence type="ECO:0000256" key="1">
    <source>
        <dbReference type="SAM" id="MobiDB-lite"/>
    </source>
</evidence>
<evidence type="ECO:0000313" key="2">
    <source>
        <dbReference type="EMBL" id="ROM49285.1"/>
    </source>
</evidence>
<dbReference type="EMBL" id="MOAZ01000015">
    <property type="protein sequence ID" value="ROM49285.1"/>
    <property type="molecule type" value="Genomic_DNA"/>
</dbReference>
<dbReference type="InterPro" id="IPR024079">
    <property type="entry name" value="MetalloPept_cat_dom_sf"/>
</dbReference>
<organism evidence="2 3">
    <name type="scientific">Pseudomonas canadensis</name>
    <dbReference type="NCBI Taxonomy" id="915099"/>
    <lineage>
        <taxon>Bacteria</taxon>
        <taxon>Pseudomonadati</taxon>
        <taxon>Pseudomonadota</taxon>
        <taxon>Gammaproteobacteria</taxon>
        <taxon>Pseudomonadales</taxon>
        <taxon>Pseudomonadaceae</taxon>
        <taxon>Pseudomonas</taxon>
    </lineage>
</organism>
<evidence type="ECO:0008006" key="4">
    <source>
        <dbReference type="Google" id="ProtNLM"/>
    </source>
</evidence>
<dbReference type="RefSeq" id="WP_123477037.1">
    <property type="nucleotide sequence ID" value="NZ_MOAZ01000015.1"/>
</dbReference>
<evidence type="ECO:0000313" key="3">
    <source>
        <dbReference type="Proteomes" id="UP000283389"/>
    </source>
</evidence>
<protein>
    <recommendedName>
        <fullName evidence="4">Toxin</fullName>
    </recommendedName>
</protein>
<proteinExistence type="predicted"/>
<gene>
    <name evidence="2" type="ORF">BK649_19530</name>
</gene>
<dbReference type="Gene3D" id="3.40.390.10">
    <property type="entry name" value="Collagenase (Catalytic Domain)"/>
    <property type="match status" value="1"/>
</dbReference>
<accession>A0A423F3Y0</accession>
<dbReference type="Proteomes" id="UP000283389">
    <property type="component" value="Unassembled WGS sequence"/>
</dbReference>